<dbReference type="STRING" id="400055.SAMN04490243_0579"/>
<dbReference type="Proteomes" id="UP000199534">
    <property type="component" value="Unassembled WGS sequence"/>
</dbReference>
<evidence type="ECO:0000313" key="1">
    <source>
        <dbReference type="EMBL" id="SFR32922.1"/>
    </source>
</evidence>
<evidence type="ECO:0000313" key="2">
    <source>
        <dbReference type="Proteomes" id="UP000199534"/>
    </source>
</evidence>
<dbReference type="AlphaFoldDB" id="A0A1I6FSI7"/>
<organism evidence="1 2">
    <name type="scientific">Robiginitalea myxolifaciens</name>
    <dbReference type="NCBI Taxonomy" id="400055"/>
    <lineage>
        <taxon>Bacteria</taxon>
        <taxon>Pseudomonadati</taxon>
        <taxon>Bacteroidota</taxon>
        <taxon>Flavobacteriia</taxon>
        <taxon>Flavobacteriales</taxon>
        <taxon>Flavobacteriaceae</taxon>
        <taxon>Robiginitalea</taxon>
    </lineage>
</organism>
<protein>
    <submittedName>
        <fullName evidence="1">Uncharacterized protein</fullName>
    </submittedName>
</protein>
<dbReference type="OrthoDB" id="9805760at2"/>
<dbReference type="RefSeq" id="WP_092980531.1">
    <property type="nucleotide sequence ID" value="NZ_FOYQ01000001.1"/>
</dbReference>
<sequence>MLNFNPTLPYGLRIIAFALLLSGCSIGEEDPGPLLPVLNTTEPSNITQNSVTIGGVFEEEGRIEITDKGIVWAPIGSPVNDGTRESAGEGIADFTLVIDGLEANTTYRARTYRVGFGTIGFGNIVEFTTRE</sequence>
<reference evidence="1 2" key="1">
    <citation type="submission" date="2016-10" db="EMBL/GenBank/DDBJ databases">
        <authorList>
            <person name="de Groot N.N."/>
        </authorList>
    </citation>
    <scope>NUCLEOTIDE SEQUENCE [LARGE SCALE GENOMIC DNA]</scope>
    <source>
        <strain evidence="1 2">DSM 21019</strain>
    </source>
</reference>
<proteinExistence type="predicted"/>
<dbReference type="EMBL" id="FOYQ01000001">
    <property type="protein sequence ID" value="SFR32922.1"/>
    <property type="molecule type" value="Genomic_DNA"/>
</dbReference>
<gene>
    <name evidence="1" type="ORF">SAMN04490243_0579</name>
</gene>
<name>A0A1I6FSI7_9FLAO</name>
<accession>A0A1I6FSI7</accession>
<keyword evidence="2" id="KW-1185">Reference proteome</keyword>